<name>A0A4V2MWD9_9APHY</name>
<feature type="coiled-coil region" evidence="1">
    <location>
        <begin position="52"/>
        <end position="89"/>
    </location>
</feature>
<proteinExistence type="predicted"/>
<sequence>MSSAAASPGTSASNGPTPLVAQGDWIKNLVHLAKTAELKKHALTLQLQTAHILSAHASLDQKNRQIQDLKEQRNRLESERLRLLNCLREVNEDRDKADLLEVTLNKECSDLHTKIQTIADGDYATAKSDVDRLRQELGQPPLPSLQATIEEKSQQFLKDLRTQSDSLNAPSKRSAEDLGTEGQPTGKRPRGRPKGSKTKPKPTPATPAAAGTSTPTAGKATAATPAPQAGAGGGSGDTAPPAA</sequence>
<evidence type="ECO:0000256" key="2">
    <source>
        <dbReference type="SAM" id="MobiDB-lite"/>
    </source>
</evidence>
<dbReference type="OrthoDB" id="20865at2759"/>
<dbReference type="PANTHER" id="PTHR31058">
    <property type="entry name" value="ZINC FINGER C4H2 DOMAIN-CONTAINING PROTEIN"/>
    <property type="match status" value="1"/>
</dbReference>
<feature type="compositionally biased region" description="Basic residues" evidence="2">
    <location>
        <begin position="187"/>
        <end position="200"/>
    </location>
</feature>
<dbReference type="EMBL" id="RWJN01000157">
    <property type="protein sequence ID" value="TCD65927.1"/>
    <property type="molecule type" value="Genomic_DNA"/>
</dbReference>
<dbReference type="Proteomes" id="UP000292702">
    <property type="component" value="Unassembled WGS sequence"/>
</dbReference>
<dbReference type="PANTHER" id="PTHR31058:SF2">
    <property type="entry name" value="ZINC FINGER C4H2 DOMAIN-CONTAINING PROTEIN"/>
    <property type="match status" value="1"/>
</dbReference>
<feature type="region of interest" description="Disordered" evidence="2">
    <location>
        <begin position="162"/>
        <end position="243"/>
    </location>
</feature>
<reference evidence="3 4" key="1">
    <citation type="submission" date="2018-11" db="EMBL/GenBank/DDBJ databases">
        <title>Genome assembly of Steccherinum ochraceum LE-BIN_3174, the white-rot fungus of the Steccherinaceae family (The Residual Polyporoid clade, Polyporales, Basidiomycota).</title>
        <authorList>
            <person name="Fedorova T.V."/>
            <person name="Glazunova O.A."/>
            <person name="Landesman E.O."/>
            <person name="Moiseenko K.V."/>
            <person name="Psurtseva N.V."/>
            <person name="Savinova O.S."/>
            <person name="Shakhova N.V."/>
            <person name="Tyazhelova T.V."/>
            <person name="Vasina D.V."/>
        </authorList>
    </citation>
    <scope>NUCLEOTIDE SEQUENCE [LARGE SCALE GENOMIC DNA]</scope>
    <source>
        <strain evidence="3 4">LE-BIN_3174</strain>
    </source>
</reference>
<keyword evidence="4" id="KW-1185">Reference proteome</keyword>
<protein>
    <submittedName>
        <fullName evidence="3">Uncharacterized protein</fullName>
    </submittedName>
</protein>
<gene>
    <name evidence="3" type="ORF">EIP91_001995</name>
</gene>
<comment type="caution">
    <text evidence="3">The sequence shown here is derived from an EMBL/GenBank/DDBJ whole genome shotgun (WGS) entry which is preliminary data.</text>
</comment>
<organism evidence="3 4">
    <name type="scientific">Steccherinum ochraceum</name>
    <dbReference type="NCBI Taxonomy" id="92696"/>
    <lineage>
        <taxon>Eukaryota</taxon>
        <taxon>Fungi</taxon>
        <taxon>Dikarya</taxon>
        <taxon>Basidiomycota</taxon>
        <taxon>Agaricomycotina</taxon>
        <taxon>Agaricomycetes</taxon>
        <taxon>Polyporales</taxon>
        <taxon>Steccherinaceae</taxon>
        <taxon>Steccherinum</taxon>
    </lineage>
</organism>
<evidence type="ECO:0000256" key="1">
    <source>
        <dbReference type="SAM" id="Coils"/>
    </source>
</evidence>
<dbReference type="GO" id="GO:0005634">
    <property type="term" value="C:nucleus"/>
    <property type="evidence" value="ECO:0007669"/>
    <property type="project" value="TreeGrafter"/>
</dbReference>
<evidence type="ECO:0000313" key="4">
    <source>
        <dbReference type="Proteomes" id="UP000292702"/>
    </source>
</evidence>
<accession>A0A4V2MWD9</accession>
<feature type="compositionally biased region" description="Low complexity" evidence="2">
    <location>
        <begin position="206"/>
        <end position="229"/>
    </location>
</feature>
<keyword evidence="1" id="KW-0175">Coiled coil</keyword>
<dbReference type="AlphaFoldDB" id="A0A4V2MWD9"/>
<evidence type="ECO:0000313" key="3">
    <source>
        <dbReference type="EMBL" id="TCD65927.1"/>
    </source>
</evidence>
<dbReference type="InterPro" id="IPR018482">
    <property type="entry name" value="Znf-C4H2"/>
</dbReference>
<dbReference type="Pfam" id="PF10146">
    <property type="entry name" value="zf-C4H2"/>
    <property type="match status" value="1"/>
</dbReference>